<evidence type="ECO:0000259" key="1">
    <source>
        <dbReference type="PROSITE" id="PS50164"/>
    </source>
</evidence>
<proteinExistence type="predicted"/>
<organism evidence="2 3">
    <name type="scientific">Bradyrhizobium lablabi</name>
    <dbReference type="NCBI Taxonomy" id="722472"/>
    <lineage>
        <taxon>Bacteria</taxon>
        <taxon>Pseudomonadati</taxon>
        <taxon>Pseudomonadota</taxon>
        <taxon>Alphaproteobacteria</taxon>
        <taxon>Hyphomicrobiales</taxon>
        <taxon>Nitrobacteraceae</taxon>
        <taxon>Bradyrhizobium</taxon>
    </lineage>
</organism>
<gene>
    <name evidence="2" type="ORF">SAMN05444159_1264</name>
</gene>
<reference evidence="2 3" key="1">
    <citation type="submission" date="2016-11" db="EMBL/GenBank/DDBJ databases">
        <authorList>
            <person name="Jaros S."/>
            <person name="Januszkiewicz K."/>
            <person name="Wedrychowicz H."/>
        </authorList>
    </citation>
    <scope>NUCLEOTIDE SEQUENCE [LARGE SCALE GENOMIC DNA]</scope>
    <source>
        <strain evidence="2 3">GAS499</strain>
    </source>
</reference>
<feature type="domain" description="GIY-YIG" evidence="1">
    <location>
        <begin position="15"/>
        <end position="102"/>
    </location>
</feature>
<name>A0A1M6LFR7_9BRAD</name>
<dbReference type="AlphaFoldDB" id="A0A1M6LFR7"/>
<dbReference type="CDD" id="cd10440">
    <property type="entry name" value="GIY-YIG_COG3680"/>
    <property type="match status" value="1"/>
</dbReference>
<protein>
    <recommendedName>
        <fullName evidence="1">GIY-YIG domain-containing protein</fullName>
    </recommendedName>
</protein>
<dbReference type="PROSITE" id="PS50164">
    <property type="entry name" value="GIY_YIG"/>
    <property type="match status" value="1"/>
</dbReference>
<dbReference type="Proteomes" id="UP000189935">
    <property type="component" value="Chromosome I"/>
</dbReference>
<dbReference type="OrthoDB" id="7594329at2"/>
<evidence type="ECO:0000313" key="3">
    <source>
        <dbReference type="Proteomes" id="UP000189935"/>
    </source>
</evidence>
<accession>A0A1M6LFR7</accession>
<sequence length="272" mass="30584">MNADEALAQIRASGKRFYVYVLKKPNGTPFYVGIGTGRRLLDHKYYAKKDHLKSHKLSIIRKILSSGNDLTFDVECHSDERSTVEARERELISRIGRADLNQGPLANNTDGGEGAHNPSPEELLRRSAVLKARWVGRDRSILAHLWTPEMKAKATAAKKGVKRKFAVRGSAWMTAEMRAARSDRLRADPVSKRPGVGAKISASKLGKKMPDHWMKDPIKKLAFARAKHPRARAIEVEGRRFECIEDAADAFGKKRNCVDMWLKRGNRGAKYL</sequence>
<dbReference type="RefSeq" id="WP_079537406.1">
    <property type="nucleotide sequence ID" value="NZ_LT670844.1"/>
</dbReference>
<dbReference type="InterPro" id="IPR000305">
    <property type="entry name" value="GIY-YIG_endonuc"/>
</dbReference>
<evidence type="ECO:0000313" key="2">
    <source>
        <dbReference type="EMBL" id="SHJ70073.1"/>
    </source>
</evidence>
<dbReference type="EMBL" id="LT670844">
    <property type="protein sequence ID" value="SHJ70073.1"/>
    <property type="molecule type" value="Genomic_DNA"/>
</dbReference>